<accession>A0A392RJ99</accession>
<reference evidence="1 2" key="1">
    <citation type="journal article" date="2018" name="Front. Plant Sci.">
        <title>Red Clover (Trifolium pratense) and Zigzag Clover (T. medium) - A Picture of Genomic Similarities and Differences.</title>
        <authorList>
            <person name="Dluhosova J."/>
            <person name="Istvanek J."/>
            <person name="Nedelnik J."/>
            <person name="Repkova J."/>
        </authorList>
    </citation>
    <scope>NUCLEOTIDE SEQUENCE [LARGE SCALE GENOMIC DNA]</scope>
    <source>
        <strain evidence="2">cv. 10/8</strain>
        <tissue evidence="1">Leaf</tissue>
    </source>
</reference>
<dbReference type="EMBL" id="LXQA010236275">
    <property type="protein sequence ID" value="MCI36673.1"/>
    <property type="molecule type" value="Genomic_DNA"/>
</dbReference>
<protein>
    <submittedName>
        <fullName evidence="1">Uncharacterized protein</fullName>
    </submittedName>
</protein>
<sequence>APGAGVLAPGAGQIGKLKKLLRVVAPGAGQVAPGAEPGAEAGAWRGSAALYKGNSFSCTRFGFLEGKAL</sequence>
<proteinExistence type="predicted"/>
<keyword evidence="2" id="KW-1185">Reference proteome</keyword>
<dbReference type="Proteomes" id="UP000265520">
    <property type="component" value="Unassembled WGS sequence"/>
</dbReference>
<comment type="caution">
    <text evidence="1">The sequence shown here is derived from an EMBL/GenBank/DDBJ whole genome shotgun (WGS) entry which is preliminary data.</text>
</comment>
<organism evidence="1 2">
    <name type="scientific">Trifolium medium</name>
    <dbReference type="NCBI Taxonomy" id="97028"/>
    <lineage>
        <taxon>Eukaryota</taxon>
        <taxon>Viridiplantae</taxon>
        <taxon>Streptophyta</taxon>
        <taxon>Embryophyta</taxon>
        <taxon>Tracheophyta</taxon>
        <taxon>Spermatophyta</taxon>
        <taxon>Magnoliopsida</taxon>
        <taxon>eudicotyledons</taxon>
        <taxon>Gunneridae</taxon>
        <taxon>Pentapetalae</taxon>
        <taxon>rosids</taxon>
        <taxon>fabids</taxon>
        <taxon>Fabales</taxon>
        <taxon>Fabaceae</taxon>
        <taxon>Papilionoideae</taxon>
        <taxon>50 kb inversion clade</taxon>
        <taxon>NPAAA clade</taxon>
        <taxon>Hologalegina</taxon>
        <taxon>IRL clade</taxon>
        <taxon>Trifolieae</taxon>
        <taxon>Trifolium</taxon>
    </lineage>
</organism>
<name>A0A392RJ99_9FABA</name>
<evidence type="ECO:0000313" key="2">
    <source>
        <dbReference type="Proteomes" id="UP000265520"/>
    </source>
</evidence>
<evidence type="ECO:0000313" key="1">
    <source>
        <dbReference type="EMBL" id="MCI36673.1"/>
    </source>
</evidence>
<dbReference type="AlphaFoldDB" id="A0A392RJ99"/>
<feature type="non-terminal residue" evidence="1">
    <location>
        <position position="1"/>
    </location>
</feature>